<comment type="caution">
    <text evidence="1">The sequence shown here is derived from an EMBL/GenBank/DDBJ whole genome shotgun (WGS) entry which is preliminary data.</text>
</comment>
<dbReference type="Proteomes" id="UP000532147">
    <property type="component" value="Unassembled WGS sequence"/>
</dbReference>
<name>A0A8E4H5V0_9GAMM</name>
<evidence type="ECO:0000313" key="1">
    <source>
        <dbReference type="EMBL" id="NNH39843.1"/>
    </source>
</evidence>
<organism evidence="1 2">
    <name type="scientific">Acinetobacter terrae</name>
    <dbReference type="NCBI Taxonomy" id="2731247"/>
    <lineage>
        <taxon>Bacteria</taxon>
        <taxon>Pseudomonadati</taxon>
        <taxon>Pseudomonadota</taxon>
        <taxon>Gammaproteobacteria</taxon>
        <taxon>Moraxellales</taxon>
        <taxon>Moraxellaceae</taxon>
        <taxon>Acinetobacter</taxon>
        <taxon>Acinetobacter Taxon 24</taxon>
    </lineage>
</organism>
<dbReference type="AlphaFoldDB" id="A0A8E4H5V0"/>
<reference evidence="1 2" key="1">
    <citation type="submission" date="2020-04" db="EMBL/GenBank/DDBJ databases">
        <title>Acinetobacter Taxon 24.</title>
        <authorList>
            <person name="Nemec A."/>
            <person name="Radolfova-Krizova L."/>
            <person name="Higgins P.G."/>
            <person name="Spanelova P."/>
        </authorList>
    </citation>
    <scope>NUCLEOTIDE SEQUENCE [LARGE SCALE GENOMIC DNA]</scope>
    <source>
        <strain evidence="1 2">ANC 4280</strain>
    </source>
</reference>
<sequence>MNHKYEYAHQLCFMIHDVMVDFLKTGEENDIFNSEIKLSDTEKQELLKYNGNILNWLKQNNKNDEYKIVIKKTIIQALLSDMLHCIYEALKAMEKGKVSVAYMLIRKPIQESLYLFEEIILLKSEFIHIFENNPLKFRHKNGGDVQGHTKRIKQILDSLHLNQVLDASYLATLRYDKKHEDSFDGVCNQAMHLFTEHLAIKTENLNINFIFGTSESKETLYKFMYSRLPYLMYYIYIIFEKLANNISQTTSEYLLNVQHRLAALFLLTYAEIDSEYKTEQFYNLCIAFESLLNKNFQCELSLDKLESIAMTGNMDSSV</sequence>
<protein>
    <submittedName>
        <fullName evidence="1">Uncharacterized protein</fullName>
    </submittedName>
</protein>
<dbReference type="EMBL" id="JABERH010000036">
    <property type="protein sequence ID" value="NNH39843.1"/>
    <property type="molecule type" value="Genomic_DNA"/>
</dbReference>
<proteinExistence type="predicted"/>
<gene>
    <name evidence="1" type="ORF">HLH11_14660</name>
</gene>
<accession>A0A8E4H5V0</accession>
<evidence type="ECO:0000313" key="2">
    <source>
        <dbReference type="Proteomes" id="UP000532147"/>
    </source>
</evidence>